<proteinExistence type="predicted"/>
<gene>
    <name evidence="1" type="ORF">ACFQPB_18625</name>
</gene>
<name>A0ABW2QQN6_9BURK</name>
<accession>A0ABW2QQN6</accession>
<organism evidence="1 2">
    <name type="scientific">Hydrogenophaga atypica</name>
    <dbReference type="NCBI Taxonomy" id="249409"/>
    <lineage>
        <taxon>Bacteria</taxon>
        <taxon>Pseudomonadati</taxon>
        <taxon>Pseudomonadota</taxon>
        <taxon>Betaproteobacteria</taxon>
        <taxon>Burkholderiales</taxon>
        <taxon>Comamonadaceae</taxon>
        <taxon>Hydrogenophaga</taxon>
    </lineage>
</organism>
<keyword evidence="2" id="KW-1185">Reference proteome</keyword>
<evidence type="ECO:0000313" key="1">
    <source>
        <dbReference type="EMBL" id="MFC7410878.1"/>
    </source>
</evidence>
<evidence type="ECO:0000313" key="2">
    <source>
        <dbReference type="Proteomes" id="UP001596501"/>
    </source>
</evidence>
<protein>
    <submittedName>
        <fullName evidence="1">Uncharacterized protein</fullName>
    </submittedName>
</protein>
<comment type="caution">
    <text evidence="1">The sequence shown here is derived from an EMBL/GenBank/DDBJ whole genome shotgun (WGS) entry which is preliminary data.</text>
</comment>
<dbReference type="Proteomes" id="UP001596501">
    <property type="component" value="Unassembled WGS sequence"/>
</dbReference>
<reference evidence="2" key="1">
    <citation type="journal article" date="2019" name="Int. J. Syst. Evol. Microbiol.">
        <title>The Global Catalogue of Microorganisms (GCM) 10K type strain sequencing project: providing services to taxonomists for standard genome sequencing and annotation.</title>
        <authorList>
            <consortium name="The Broad Institute Genomics Platform"/>
            <consortium name="The Broad Institute Genome Sequencing Center for Infectious Disease"/>
            <person name="Wu L."/>
            <person name="Ma J."/>
        </authorList>
    </citation>
    <scope>NUCLEOTIDE SEQUENCE [LARGE SCALE GENOMIC DNA]</scope>
    <source>
        <strain evidence="2">CGMCC 1.12371</strain>
    </source>
</reference>
<sequence length="102" mass="10717">MDAKTNPATSAVDTRALLHTLHEAAQSSAHVAELSRLVVTYQYESNAAVAFALTSAIEVLSQRAGWLADLASVRLGNKYGARGADANVWFMPSGIDAAKAEG</sequence>
<dbReference type="RefSeq" id="WP_382226465.1">
    <property type="nucleotide sequence ID" value="NZ_JBHTCA010000020.1"/>
</dbReference>
<dbReference type="EMBL" id="JBHTCA010000020">
    <property type="protein sequence ID" value="MFC7410878.1"/>
    <property type="molecule type" value="Genomic_DNA"/>
</dbReference>